<dbReference type="PIRSF" id="PIRSF020680">
    <property type="entry name" value="PhnH"/>
    <property type="match status" value="1"/>
</dbReference>
<dbReference type="EMBL" id="QGLE01000007">
    <property type="protein sequence ID" value="PWR21430.1"/>
    <property type="molecule type" value="Genomic_DNA"/>
</dbReference>
<dbReference type="GO" id="GO:0016829">
    <property type="term" value="F:lyase activity"/>
    <property type="evidence" value="ECO:0007669"/>
    <property type="project" value="UniProtKB-KW"/>
</dbReference>
<keyword evidence="1" id="KW-0456">Lyase</keyword>
<accession>A0A317E5H1</accession>
<evidence type="ECO:0000313" key="2">
    <source>
        <dbReference type="Proteomes" id="UP000245461"/>
    </source>
</evidence>
<name>A0A317E5H1_9PROT</name>
<reference evidence="1 2" key="1">
    <citation type="submission" date="2018-05" db="EMBL/GenBank/DDBJ databases">
        <title>Zavarzinia sp. HR-AS.</title>
        <authorList>
            <person name="Lee Y."/>
            <person name="Jeon C.O."/>
        </authorList>
    </citation>
    <scope>NUCLEOTIDE SEQUENCE [LARGE SCALE GENOMIC DNA]</scope>
    <source>
        <strain evidence="1 2">HR-AS</strain>
    </source>
</reference>
<dbReference type="OrthoDB" id="9814509at2"/>
<keyword evidence="2" id="KW-1185">Reference proteome</keyword>
<dbReference type="RefSeq" id="WP_109906626.1">
    <property type="nucleotide sequence ID" value="NZ_QGLE01000007.1"/>
</dbReference>
<gene>
    <name evidence="1" type="ORF">DKG74_13440</name>
</gene>
<dbReference type="InterPro" id="IPR038058">
    <property type="entry name" value="PhnH-like_sp"/>
</dbReference>
<dbReference type="Proteomes" id="UP000245461">
    <property type="component" value="Unassembled WGS sequence"/>
</dbReference>
<dbReference type="NCBIfam" id="TIGR03292">
    <property type="entry name" value="PhnH_redo"/>
    <property type="match status" value="1"/>
</dbReference>
<comment type="caution">
    <text evidence="1">The sequence shown here is derived from an EMBL/GenBank/DDBJ whole genome shotgun (WGS) entry which is preliminary data.</text>
</comment>
<dbReference type="AlphaFoldDB" id="A0A317E5H1"/>
<dbReference type="Pfam" id="PF05845">
    <property type="entry name" value="PhnH"/>
    <property type="match status" value="1"/>
</dbReference>
<dbReference type="Gene3D" id="3.40.50.11310">
    <property type="entry name" value="Bacterial phosphonate metabolism protein PhnH"/>
    <property type="match status" value="1"/>
</dbReference>
<evidence type="ECO:0000313" key="1">
    <source>
        <dbReference type="EMBL" id="PWR21430.1"/>
    </source>
</evidence>
<dbReference type="SUPFAM" id="SSF159709">
    <property type="entry name" value="PhnH-like"/>
    <property type="match status" value="1"/>
</dbReference>
<proteinExistence type="predicted"/>
<organism evidence="1 2">
    <name type="scientific">Zavarzinia aquatilis</name>
    <dbReference type="NCBI Taxonomy" id="2211142"/>
    <lineage>
        <taxon>Bacteria</taxon>
        <taxon>Pseudomonadati</taxon>
        <taxon>Pseudomonadota</taxon>
        <taxon>Alphaproteobacteria</taxon>
        <taxon>Rhodospirillales</taxon>
        <taxon>Zavarziniaceae</taxon>
        <taxon>Zavarzinia</taxon>
    </lineage>
</organism>
<dbReference type="InterPro" id="IPR008772">
    <property type="entry name" value="Phosphonate_metab_PhnH"/>
</dbReference>
<protein>
    <submittedName>
        <fullName evidence="1">Phosphonate C-P lyase system protein PhnH</fullName>
    </submittedName>
</protein>
<dbReference type="GO" id="GO:0019634">
    <property type="term" value="P:organic phosphonate metabolic process"/>
    <property type="evidence" value="ECO:0007669"/>
    <property type="project" value="InterPro"/>
</dbReference>
<sequence length="195" mass="19711">MSEMALIDGLASGFADETLQAQAAFRLILDAMARPGRIQRLTQPALAPQGLSPAAASVLAALADGDTPVHVPATPALRGFVAGRLGAPLAGEGEAAFAVVAAAGLLPLTRFAAGSDAMPDQSATVIVEVSALGSGPVLSLRGPGIREVEQLAVEGLPEGFAAAWAAQRALFPRGVDLVLCCGDRLAALPRSTRIV</sequence>